<dbReference type="RefSeq" id="WP_184864919.1">
    <property type="nucleotide sequence ID" value="NZ_JACHLK010000021.1"/>
</dbReference>
<accession>A0A7X0PLK9</accession>
<evidence type="ECO:0000256" key="1">
    <source>
        <dbReference type="SAM" id="SignalP"/>
    </source>
</evidence>
<keyword evidence="1" id="KW-0732">Signal</keyword>
<keyword evidence="3" id="KW-1185">Reference proteome</keyword>
<feature type="chain" id="PRO_5031212569" evidence="1">
    <location>
        <begin position="24"/>
        <end position="291"/>
    </location>
</feature>
<dbReference type="EMBL" id="JACHLK010000021">
    <property type="protein sequence ID" value="MBB6563661.1"/>
    <property type="molecule type" value="Genomic_DNA"/>
</dbReference>
<dbReference type="Proteomes" id="UP000575083">
    <property type="component" value="Unassembled WGS sequence"/>
</dbReference>
<comment type="caution">
    <text evidence="2">The sequence shown here is derived from an EMBL/GenBank/DDBJ whole genome shotgun (WGS) entry which is preliminary data.</text>
</comment>
<dbReference type="AlphaFoldDB" id="A0A7X0PLK9"/>
<protein>
    <submittedName>
        <fullName evidence="2">Uncharacterized protein</fullName>
    </submittedName>
</protein>
<reference evidence="2 3" key="1">
    <citation type="submission" date="2020-08" db="EMBL/GenBank/DDBJ databases">
        <title>Functional genomics of gut bacteria from endangered species of beetles.</title>
        <authorList>
            <person name="Carlos-Shanley C."/>
        </authorList>
    </citation>
    <scope>NUCLEOTIDE SEQUENCE [LARGE SCALE GENOMIC DNA]</scope>
    <source>
        <strain evidence="2 3">S00198</strain>
    </source>
</reference>
<sequence>MRASPKTICAAVAAATLSLSASAAIDIDLTNAGYQPEAVDAFTVKRLKVPGMGEWDVTFKWDPQTLHFVPQAVAPSTAAQLKISGPTTVNEAGTITLSAALQNADGSSTPTVAIWTVVPASAGTITPQGVFLAASQTADVNAVFTASALLQGKTITSTYTVKVLNVSAAQRTCAGALANNANGMLLADFRVNPEAQKVSMLLTAASGNPNFLSGSLLFVQGTTSIDVSPYHYDADTALFSPSNGWSGIGTIASPAQKEAVFSAFPSSINLAQPFEIRYAGIAGAPGLISCN</sequence>
<feature type="signal peptide" evidence="1">
    <location>
        <begin position="1"/>
        <end position="23"/>
    </location>
</feature>
<name>A0A7X0PLK9_9BURK</name>
<gene>
    <name evidence="2" type="ORF">HNP48_006385</name>
</gene>
<proteinExistence type="predicted"/>
<evidence type="ECO:0000313" key="2">
    <source>
        <dbReference type="EMBL" id="MBB6563661.1"/>
    </source>
</evidence>
<evidence type="ECO:0000313" key="3">
    <source>
        <dbReference type="Proteomes" id="UP000575083"/>
    </source>
</evidence>
<organism evidence="2 3">
    <name type="scientific">Acidovorax soli</name>
    <dbReference type="NCBI Taxonomy" id="592050"/>
    <lineage>
        <taxon>Bacteria</taxon>
        <taxon>Pseudomonadati</taxon>
        <taxon>Pseudomonadota</taxon>
        <taxon>Betaproteobacteria</taxon>
        <taxon>Burkholderiales</taxon>
        <taxon>Comamonadaceae</taxon>
        <taxon>Acidovorax</taxon>
    </lineage>
</organism>